<dbReference type="GO" id="GO:0003676">
    <property type="term" value="F:nucleic acid binding"/>
    <property type="evidence" value="ECO:0007669"/>
    <property type="project" value="InterPro"/>
</dbReference>
<dbReference type="PANTHER" id="PTHR13620">
    <property type="entry name" value="3-5 EXONUCLEASE"/>
    <property type="match status" value="1"/>
</dbReference>
<dbReference type="InterPro" id="IPR002562">
    <property type="entry name" value="3'-5'_exonuclease_dom"/>
</dbReference>
<gene>
    <name evidence="4" type="ORF">HPP92_008929</name>
</gene>
<keyword evidence="1" id="KW-0540">Nuclease</keyword>
<reference evidence="4 5" key="1">
    <citation type="journal article" date="2020" name="Nat. Food">
        <title>A phased Vanilla planifolia genome enables genetic improvement of flavour and production.</title>
        <authorList>
            <person name="Hasing T."/>
            <person name="Tang H."/>
            <person name="Brym M."/>
            <person name="Khazi F."/>
            <person name="Huang T."/>
            <person name="Chambers A.H."/>
        </authorList>
    </citation>
    <scope>NUCLEOTIDE SEQUENCE [LARGE SCALE GENOMIC DNA]</scope>
    <source>
        <tissue evidence="4">Leaf</tissue>
    </source>
</reference>
<evidence type="ECO:0000313" key="4">
    <source>
        <dbReference type="EMBL" id="KAG0484850.1"/>
    </source>
</evidence>
<dbReference type="FunFam" id="3.30.420.10:FF:000054">
    <property type="entry name" value="Werner Syndrome-like exonuclease"/>
    <property type="match status" value="1"/>
</dbReference>
<keyword evidence="5" id="KW-1185">Reference proteome</keyword>
<dbReference type="GO" id="GO:0006139">
    <property type="term" value="P:nucleobase-containing compound metabolic process"/>
    <property type="evidence" value="ECO:0007669"/>
    <property type="project" value="InterPro"/>
</dbReference>
<dbReference type="InterPro" id="IPR051132">
    <property type="entry name" value="3-5_Exonuclease_domain"/>
</dbReference>
<evidence type="ECO:0000256" key="1">
    <source>
        <dbReference type="ARBA" id="ARBA00022722"/>
    </source>
</evidence>
<name>A0A835R3J1_VANPL</name>
<keyword evidence="2" id="KW-0378">Hydrolase</keyword>
<dbReference type="GO" id="GO:0008408">
    <property type="term" value="F:3'-5' exonuclease activity"/>
    <property type="evidence" value="ECO:0007669"/>
    <property type="project" value="InterPro"/>
</dbReference>
<comment type="caution">
    <text evidence="4">The sequence shown here is derived from an EMBL/GenBank/DDBJ whole genome shotgun (WGS) entry which is preliminary data.</text>
</comment>
<protein>
    <recommendedName>
        <fullName evidence="3">3'-5' exonuclease domain-containing protein</fullName>
    </recommendedName>
</protein>
<dbReference type="Proteomes" id="UP000636800">
    <property type="component" value="Unassembled WGS sequence"/>
</dbReference>
<dbReference type="OrthoDB" id="2016662at2759"/>
<dbReference type="CDD" id="cd06141">
    <property type="entry name" value="WRN_exo"/>
    <property type="match status" value="1"/>
</dbReference>
<dbReference type="InterPro" id="IPR036397">
    <property type="entry name" value="RNaseH_sf"/>
</dbReference>
<dbReference type="Gene3D" id="3.30.420.10">
    <property type="entry name" value="Ribonuclease H-like superfamily/Ribonuclease H"/>
    <property type="match status" value="1"/>
</dbReference>
<dbReference type="EMBL" id="JADCNL010000004">
    <property type="protein sequence ID" value="KAG0484850.1"/>
    <property type="molecule type" value="Genomic_DNA"/>
</dbReference>
<dbReference type="GO" id="GO:0005634">
    <property type="term" value="C:nucleus"/>
    <property type="evidence" value="ECO:0007669"/>
    <property type="project" value="TreeGrafter"/>
</dbReference>
<dbReference type="GO" id="GO:0005737">
    <property type="term" value="C:cytoplasm"/>
    <property type="evidence" value="ECO:0007669"/>
    <property type="project" value="TreeGrafter"/>
</dbReference>
<accession>A0A835R3J1</accession>
<dbReference type="PANTHER" id="PTHR13620:SF105">
    <property type="entry name" value="OS01G0737700 PROTEIN"/>
    <property type="match status" value="1"/>
</dbReference>
<dbReference type="SMART" id="SM00474">
    <property type="entry name" value="35EXOc"/>
    <property type="match status" value="1"/>
</dbReference>
<organism evidence="4 5">
    <name type="scientific">Vanilla planifolia</name>
    <name type="common">Vanilla</name>
    <dbReference type="NCBI Taxonomy" id="51239"/>
    <lineage>
        <taxon>Eukaryota</taxon>
        <taxon>Viridiplantae</taxon>
        <taxon>Streptophyta</taxon>
        <taxon>Embryophyta</taxon>
        <taxon>Tracheophyta</taxon>
        <taxon>Spermatophyta</taxon>
        <taxon>Magnoliopsida</taxon>
        <taxon>Liliopsida</taxon>
        <taxon>Asparagales</taxon>
        <taxon>Orchidaceae</taxon>
        <taxon>Vanilloideae</taxon>
        <taxon>Vanilleae</taxon>
        <taxon>Vanilla</taxon>
    </lineage>
</organism>
<feature type="domain" description="3'-5' exonuclease" evidence="3">
    <location>
        <begin position="25"/>
        <end position="207"/>
    </location>
</feature>
<dbReference type="InterPro" id="IPR012337">
    <property type="entry name" value="RNaseH-like_sf"/>
</dbReference>
<evidence type="ECO:0000256" key="2">
    <source>
        <dbReference type="ARBA" id="ARBA00022801"/>
    </source>
</evidence>
<evidence type="ECO:0000259" key="3">
    <source>
        <dbReference type="SMART" id="SM00474"/>
    </source>
</evidence>
<sequence length="207" mass="23877">MTTEITQHSECFFSIRIGNIYNVHTTVTASADQVFAWISDILQIHRYRLHHLVVGIDIEWRPSFSRYQNPVALLQLCVGHRCLIFQLLYSDFIPQDLADFLVDDRFTFVGVGIEGDVERLADDLNLLVFNTVDLRELAAQRMGRDDMRRKGLASLAMEVLGVQVNKPRRVQMSDWSRYVLNLDQIKYACADAFLSFEIGRRLFAGNF</sequence>
<dbReference type="SUPFAM" id="SSF53098">
    <property type="entry name" value="Ribonuclease H-like"/>
    <property type="match status" value="1"/>
</dbReference>
<proteinExistence type="predicted"/>
<evidence type="ECO:0000313" key="5">
    <source>
        <dbReference type="Proteomes" id="UP000636800"/>
    </source>
</evidence>
<dbReference type="AlphaFoldDB" id="A0A835R3J1"/>
<dbReference type="Pfam" id="PF01612">
    <property type="entry name" value="DNA_pol_A_exo1"/>
    <property type="match status" value="1"/>
</dbReference>